<dbReference type="InterPro" id="IPR015890">
    <property type="entry name" value="Chorismate_C"/>
</dbReference>
<dbReference type="RefSeq" id="WP_161157849.1">
    <property type="nucleotide sequence ID" value="NZ_WEKT01000053.1"/>
</dbReference>
<keyword evidence="8" id="KW-1185">Reference proteome</keyword>
<dbReference type="PANTHER" id="PTHR42839">
    <property type="entry name" value="ISOCHORISMATE SYNTHASE ENTC"/>
    <property type="match status" value="1"/>
</dbReference>
<name>A0A7X4LNR7_9VIBR</name>
<dbReference type="Proteomes" id="UP000462621">
    <property type="component" value="Unassembled WGS sequence"/>
</dbReference>
<dbReference type="EC" id="5.4.4.2" evidence="3"/>
<dbReference type="Gene3D" id="3.60.120.10">
    <property type="entry name" value="Anthranilate synthase"/>
    <property type="match status" value="1"/>
</dbReference>
<sequence length="393" mass="42907">MKREVIGFSQMSEITSNQELDSTPFFFSSPTCTFIGHGVEREFNQAIPFSKLAETASQLLEEAKNDPSDNPMLFGIVPFSEENPTRFILPKELSVSSSTRAQIDDQIQSANGKLISGPTGEQYKQGVLDAIELFANTELDKVVLSRAIEVATDEDIDQSALLNRLLQSNPKGYTFSAALGNGNKLMGASPELLCSKRGTHIVSNPLAGSRPRSASAEINAEHVQSLLNTGKDLHEHSLVVQEVERVLSRYCHHLHTPMIPSVIETKTMLHLSTLLEGEASEPTTTALTVAADLHPTPAVCGFPRETAYNAIRDIEKFDRGYFTGMVGWCDSRGNGEWVITIRCAEVQKRSMKVFAGAGIVDESQPESELDETGAKMSTFLSAAGIDLKEMLKA</sequence>
<proteinExistence type="inferred from homology"/>
<dbReference type="GO" id="GO:0009697">
    <property type="term" value="P:salicylic acid biosynthetic process"/>
    <property type="evidence" value="ECO:0007669"/>
    <property type="project" value="TreeGrafter"/>
</dbReference>
<comment type="caution">
    <text evidence="7">The sequence shown here is derived from an EMBL/GenBank/DDBJ whole genome shotgun (WGS) entry which is preliminary data.</text>
</comment>
<feature type="domain" description="Chorismate-utilising enzyme C-terminal" evidence="6">
    <location>
        <begin position="121"/>
        <end position="375"/>
    </location>
</feature>
<dbReference type="NCBIfam" id="TIGR00543">
    <property type="entry name" value="isochor_syn"/>
    <property type="match status" value="1"/>
</dbReference>
<dbReference type="EMBL" id="WEKT01000053">
    <property type="protein sequence ID" value="MZI95368.1"/>
    <property type="molecule type" value="Genomic_DNA"/>
</dbReference>
<evidence type="ECO:0000313" key="7">
    <source>
        <dbReference type="EMBL" id="MZI95368.1"/>
    </source>
</evidence>
<gene>
    <name evidence="7" type="ORF">F9817_19520</name>
</gene>
<keyword evidence="4 7" id="KW-0413">Isomerase</keyword>
<dbReference type="PANTHER" id="PTHR42839:SF2">
    <property type="entry name" value="ISOCHORISMATE SYNTHASE ENTC"/>
    <property type="match status" value="1"/>
</dbReference>
<reference evidence="7 8" key="1">
    <citation type="submission" date="2019-10" db="EMBL/GenBank/DDBJ databases">
        <title>Vibrio sp. nov. isolated from a shrimp pond.</title>
        <authorList>
            <person name="Gomez-Gil B."/>
            <person name="Enciso-Ibarra J."/>
            <person name="Enciso-Ibarra K."/>
            <person name="Bolan-Mejia C."/>
        </authorList>
    </citation>
    <scope>NUCLEOTIDE SEQUENCE [LARGE SCALE GENOMIC DNA]</scope>
    <source>
        <strain evidence="7 8">CAIM 722</strain>
    </source>
</reference>
<comment type="similarity">
    <text evidence="2">Belongs to the isochorismate synthase family.</text>
</comment>
<evidence type="ECO:0000259" key="6">
    <source>
        <dbReference type="Pfam" id="PF00425"/>
    </source>
</evidence>
<protein>
    <recommendedName>
        <fullName evidence="3">isochorismate synthase</fullName>
        <ecNumber evidence="3">5.4.4.2</ecNumber>
    </recommendedName>
    <alternativeName>
        <fullName evidence="5">Isochorismate mutase</fullName>
    </alternativeName>
</protein>
<evidence type="ECO:0000256" key="1">
    <source>
        <dbReference type="ARBA" id="ARBA00000799"/>
    </source>
</evidence>
<organism evidence="7 8">
    <name type="scientific">Vibrio eleionomae</name>
    <dbReference type="NCBI Taxonomy" id="2653505"/>
    <lineage>
        <taxon>Bacteria</taxon>
        <taxon>Pseudomonadati</taxon>
        <taxon>Pseudomonadota</taxon>
        <taxon>Gammaproteobacteria</taxon>
        <taxon>Vibrionales</taxon>
        <taxon>Vibrionaceae</taxon>
        <taxon>Vibrio</taxon>
    </lineage>
</organism>
<evidence type="ECO:0000256" key="5">
    <source>
        <dbReference type="ARBA" id="ARBA00041564"/>
    </source>
</evidence>
<evidence type="ECO:0000256" key="4">
    <source>
        <dbReference type="ARBA" id="ARBA00023235"/>
    </source>
</evidence>
<dbReference type="Pfam" id="PF00425">
    <property type="entry name" value="Chorismate_bind"/>
    <property type="match status" value="1"/>
</dbReference>
<evidence type="ECO:0000256" key="2">
    <source>
        <dbReference type="ARBA" id="ARBA00005297"/>
    </source>
</evidence>
<dbReference type="AlphaFoldDB" id="A0A7X4LNR7"/>
<dbReference type="InterPro" id="IPR005801">
    <property type="entry name" value="ADC_synthase"/>
</dbReference>
<comment type="catalytic activity">
    <reaction evidence="1">
        <text>chorismate = isochorismate</text>
        <dbReference type="Rhea" id="RHEA:18985"/>
        <dbReference type="ChEBI" id="CHEBI:29748"/>
        <dbReference type="ChEBI" id="CHEBI:29780"/>
        <dbReference type="EC" id="5.4.4.2"/>
    </reaction>
</comment>
<dbReference type="GO" id="GO:0008909">
    <property type="term" value="F:isochorismate synthase activity"/>
    <property type="evidence" value="ECO:0007669"/>
    <property type="project" value="UniProtKB-EC"/>
</dbReference>
<dbReference type="SUPFAM" id="SSF56322">
    <property type="entry name" value="ADC synthase"/>
    <property type="match status" value="1"/>
</dbReference>
<dbReference type="InterPro" id="IPR004561">
    <property type="entry name" value="IsoChor_synthase"/>
</dbReference>
<accession>A0A7X4LNR7</accession>
<evidence type="ECO:0000256" key="3">
    <source>
        <dbReference type="ARBA" id="ARBA00012824"/>
    </source>
</evidence>
<evidence type="ECO:0000313" key="8">
    <source>
        <dbReference type="Proteomes" id="UP000462621"/>
    </source>
</evidence>